<evidence type="ECO:0000313" key="2">
    <source>
        <dbReference type="EMBL" id="GGL78190.1"/>
    </source>
</evidence>
<dbReference type="EMBL" id="BMMI01000007">
    <property type="protein sequence ID" value="GGL78190.1"/>
    <property type="molecule type" value="Genomic_DNA"/>
</dbReference>
<dbReference type="Proteomes" id="UP000552836">
    <property type="component" value="Unassembled WGS sequence"/>
</dbReference>
<gene>
    <name evidence="3" type="ORF">FB380_003504</name>
    <name evidence="2" type="ORF">GCM10011589_37840</name>
</gene>
<evidence type="ECO:0000313" key="4">
    <source>
        <dbReference type="Proteomes" id="UP000552836"/>
    </source>
</evidence>
<organism evidence="3 4">
    <name type="scientific">Modestobacter marinus</name>
    <dbReference type="NCBI Taxonomy" id="477641"/>
    <lineage>
        <taxon>Bacteria</taxon>
        <taxon>Bacillati</taxon>
        <taxon>Actinomycetota</taxon>
        <taxon>Actinomycetes</taxon>
        <taxon>Geodermatophilales</taxon>
        <taxon>Geodermatophilaceae</taxon>
        <taxon>Modestobacter</taxon>
    </lineage>
</organism>
<feature type="transmembrane region" description="Helical" evidence="1">
    <location>
        <begin position="29"/>
        <end position="50"/>
    </location>
</feature>
<evidence type="ECO:0000313" key="3">
    <source>
        <dbReference type="EMBL" id="NIH69016.1"/>
    </source>
</evidence>
<keyword evidence="1" id="KW-0472">Membrane</keyword>
<comment type="caution">
    <text evidence="3">The sequence shown here is derived from an EMBL/GenBank/DDBJ whole genome shotgun (WGS) entry which is preliminary data.</text>
</comment>
<feature type="transmembrane region" description="Helical" evidence="1">
    <location>
        <begin position="56"/>
        <end position="79"/>
    </location>
</feature>
<feature type="transmembrane region" description="Helical" evidence="1">
    <location>
        <begin position="140"/>
        <end position="165"/>
    </location>
</feature>
<accession>A0A846LN61</accession>
<protein>
    <recommendedName>
        <fullName evidence="6">Small multidrug efflux protein</fullName>
    </recommendedName>
</protein>
<evidence type="ECO:0000256" key="1">
    <source>
        <dbReference type="SAM" id="Phobius"/>
    </source>
</evidence>
<reference evidence="2" key="4">
    <citation type="submission" date="2024-05" db="EMBL/GenBank/DDBJ databases">
        <authorList>
            <person name="Sun Q."/>
            <person name="Zhou Y."/>
        </authorList>
    </citation>
    <scope>NUCLEOTIDE SEQUENCE</scope>
    <source>
        <strain evidence="2">CGMCC 4.5581</strain>
    </source>
</reference>
<keyword evidence="5" id="KW-1185">Reference proteome</keyword>
<dbReference type="AlphaFoldDB" id="A0A846LN61"/>
<reference evidence="2" key="1">
    <citation type="journal article" date="2014" name="Int. J. Syst. Evol. Microbiol.">
        <title>Complete genome of a new Firmicutes species belonging to the dominant human colonic microbiota ('Ruminococcus bicirculans') reveals two chromosomes and a selective capacity to utilize plant glucans.</title>
        <authorList>
            <consortium name="NISC Comparative Sequencing Program"/>
            <person name="Wegmann U."/>
            <person name="Louis P."/>
            <person name="Goesmann A."/>
            <person name="Henrissat B."/>
            <person name="Duncan S.H."/>
            <person name="Flint H.J."/>
        </authorList>
    </citation>
    <scope>NUCLEOTIDE SEQUENCE</scope>
    <source>
        <strain evidence="2">CGMCC 4.5581</strain>
    </source>
</reference>
<evidence type="ECO:0000313" key="5">
    <source>
        <dbReference type="Proteomes" id="UP000648663"/>
    </source>
</evidence>
<feature type="transmembrane region" description="Helical" evidence="1">
    <location>
        <begin position="100"/>
        <end position="120"/>
    </location>
</feature>
<dbReference type="Proteomes" id="UP000648663">
    <property type="component" value="Unassembled WGS sequence"/>
</dbReference>
<dbReference type="EMBL" id="JAAMPA010000002">
    <property type="protein sequence ID" value="NIH69016.1"/>
    <property type="molecule type" value="Genomic_DNA"/>
</dbReference>
<sequence>MTFDPVEDLLTHLTEFAAGLEQWQQVGALLLFGMIPFVESYLGSFIGTIVGVDPFLAVPAAVLGNVLATFLTIALASGVRGAATRGREGRAAPSKGRRKVATYFERLGVPGVSLLGATILPTQITAPTLIALGARRGAVYAWMGIAIVVWGVAFGFFGDLVVAWYS</sequence>
<dbReference type="RefSeq" id="WP_166756613.1">
    <property type="nucleotide sequence ID" value="NZ_BAABJU010000003.1"/>
</dbReference>
<keyword evidence="1" id="KW-1133">Transmembrane helix</keyword>
<name>A0A846LN61_9ACTN</name>
<reference evidence="3 4" key="3">
    <citation type="submission" date="2020-02" db="EMBL/GenBank/DDBJ databases">
        <title>Sequencing the genomes of 1000 actinobacteria strains.</title>
        <authorList>
            <person name="Klenk H.-P."/>
        </authorList>
    </citation>
    <scope>NUCLEOTIDE SEQUENCE [LARGE SCALE GENOMIC DNA]</scope>
    <source>
        <strain evidence="3 4">DSM 45201</strain>
    </source>
</reference>
<evidence type="ECO:0008006" key="6">
    <source>
        <dbReference type="Google" id="ProtNLM"/>
    </source>
</evidence>
<proteinExistence type="predicted"/>
<keyword evidence="1" id="KW-0812">Transmembrane</keyword>
<reference evidence="5" key="2">
    <citation type="journal article" date="2019" name="Int. J. Syst. Evol. Microbiol.">
        <title>The Global Catalogue of Microorganisms (GCM) 10K type strain sequencing project: providing services to taxonomists for standard genome sequencing and annotation.</title>
        <authorList>
            <consortium name="The Broad Institute Genomics Platform"/>
            <consortium name="The Broad Institute Genome Sequencing Center for Infectious Disease"/>
            <person name="Wu L."/>
            <person name="Ma J."/>
        </authorList>
    </citation>
    <scope>NUCLEOTIDE SEQUENCE [LARGE SCALE GENOMIC DNA]</scope>
    <source>
        <strain evidence="5">CGMCC 4.5581</strain>
    </source>
</reference>